<keyword evidence="2" id="KW-1185">Reference proteome</keyword>
<dbReference type="EMBL" id="CAJHNH020007068">
    <property type="protein sequence ID" value="CAG5134341.1"/>
    <property type="molecule type" value="Genomic_DNA"/>
</dbReference>
<dbReference type="PANTHER" id="PTHR31278">
    <property type="entry name" value="CHCHD1"/>
    <property type="match status" value="1"/>
</dbReference>
<dbReference type="AlphaFoldDB" id="A0A8S4A7R6"/>
<dbReference type="Proteomes" id="UP000678393">
    <property type="component" value="Unassembled WGS sequence"/>
</dbReference>
<dbReference type="GO" id="GO:0003723">
    <property type="term" value="F:RNA binding"/>
    <property type="evidence" value="ECO:0007669"/>
    <property type="project" value="TreeGrafter"/>
</dbReference>
<evidence type="ECO:0008006" key="3">
    <source>
        <dbReference type="Google" id="ProtNLM"/>
    </source>
</evidence>
<accession>A0A8S4A7R6</accession>
<name>A0A8S4A7R6_9EUPU</name>
<sequence length="128" mass="14262">MRLTDAVLVTAPLKKFTNYKNPGYKYKVVRIPALKDEVRVRKEQPKAGACVNEMSSMMDCWKRTDFSQAACDAEAQAFLKCIAIAEAEKKEALVRASKGLPAKGSNMRPSKQVNEMLAKFPQPPTNLL</sequence>
<dbReference type="GO" id="GO:0032543">
    <property type="term" value="P:mitochondrial translation"/>
    <property type="evidence" value="ECO:0007669"/>
    <property type="project" value="InterPro"/>
</dbReference>
<dbReference type="GO" id="GO:0005761">
    <property type="term" value="C:mitochondrial ribosome"/>
    <property type="evidence" value="ECO:0007669"/>
    <property type="project" value="InterPro"/>
</dbReference>
<dbReference type="InterPro" id="IPR033620">
    <property type="entry name" value="Ribosomal_mS37_met"/>
</dbReference>
<gene>
    <name evidence="1" type="ORF">CUNI_LOCUS19899</name>
</gene>
<dbReference type="OrthoDB" id="5825849at2759"/>
<protein>
    <recommendedName>
        <fullName evidence="3">CHCH domain-containing protein</fullName>
    </recommendedName>
</protein>
<evidence type="ECO:0000313" key="2">
    <source>
        <dbReference type="Proteomes" id="UP000678393"/>
    </source>
</evidence>
<dbReference type="PANTHER" id="PTHR31278:SF2">
    <property type="entry name" value="SMALL RIBOSOMAL SUBUNIT PROTEIN MS37"/>
    <property type="match status" value="1"/>
</dbReference>
<organism evidence="1 2">
    <name type="scientific">Candidula unifasciata</name>
    <dbReference type="NCBI Taxonomy" id="100452"/>
    <lineage>
        <taxon>Eukaryota</taxon>
        <taxon>Metazoa</taxon>
        <taxon>Spiralia</taxon>
        <taxon>Lophotrochozoa</taxon>
        <taxon>Mollusca</taxon>
        <taxon>Gastropoda</taxon>
        <taxon>Heterobranchia</taxon>
        <taxon>Euthyneura</taxon>
        <taxon>Panpulmonata</taxon>
        <taxon>Eupulmonata</taxon>
        <taxon>Stylommatophora</taxon>
        <taxon>Helicina</taxon>
        <taxon>Helicoidea</taxon>
        <taxon>Geomitridae</taxon>
        <taxon>Candidula</taxon>
    </lineage>
</organism>
<proteinExistence type="predicted"/>
<comment type="caution">
    <text evidence="1">The sequence shown here is derived from an EMBL/GenBank/DDBJ whole genome shotgun (WGS) entry which is preliminary data.</text>
</comment>
<reference evidence="1" key="1">
    <citation type="submission" date="2021-04" db="EMBL/GenBank/DDBJ databases">
        <authorList>
            <consortium name="Molecular Ecology Group"/>
        </authorList>
    </citation>
    <scope>NUCLEOTIDE SEQUENCE</scope>
</reference>
<evidence type="ECO:0000313" key="1">
    <source>
        <dbReference type="EMBL" id="CAG5134341.1"/>
    </source>
</evidence>
<dbReference type="GO" id="GO:0005654">
    <property type="term" value="C:nucleoplasm"/>
    <property type="evidence" value="ECO:0007669"/>
    <property type="project" value="TreeGrafter"/>
</dbReference>